<proteinExistence type="predicted"/>
<protein>
    <submittedName>
        <fullName evidence="1">Uncharacterized protein</fullName>
    </submittedName>
</protein>
<evidence type="ECO:0000313" key="1">
    <source>
        <dbReference type="EMBL" id="TGL86973.1"/>
    </source>
</evidence>
<evidence type="ECO:0000313" key="2">
    <source>
        <dbReference type="Proteomes" id="UP000297613"/>
    </source>
</evidence>
<dbReference type="Proteomes" id="UP000297613">
    <property type="component" value="Unassembled WGS sequence"/>
</dbReference>
<dbReference type="RefSeq" id="WP_135571345.1">
    <property type="nucleotide sequence ID" value="NZ_RQGK01000016.1"/>
</dbReference>
<comment type="caution">
    <text evidence="1">The sequence shown here is derived from an EMBL/GenBank/DDBJ whole genome shotgun (WGS) entry which is preliminary data.</text>
</comment>
<dbReference type="AlphaFoldDB" id="A0A6N4QXI0"/>
<sequence length="163" mass="18027">MSKILSFLIILGFISFNCYPESHEKANKPDQLIQLQMFLENSQSCQVPGALKFKGDAKCFSPSDASLIYNQNTSSLISTSMGTVSNGAKLECRCPAFTRNEKFGWYRILDSQSIPNTIELVPSSYFSGATNTMIGYSVGDTLVCAVTTICREEYVYQKITIAP</sequence>
<name>A0A6N4QXI0_9LEPT</name>
<accession>A0A6N4QXI0</accession>
<dbReference type="EMBL" id="RQGM01000020">
    <property type="protein sequence ID" value="TGL86973.1"/>
    <property type="molecule type" value="Genomic_DNA"/>
</dbReference>
<reference evidence="1 2" key="1">
    <citation type="journal article" date="2019" name="PLoS Negl. Trop. Dis.">
        <title>Revisiting the worldwide diversity of Leptospira species in the environment.</title>
        <authorList>
            <person name="Vincent A.T."/>
            <person name="Schiettekatte O."/>
            <person name="Bourhy P."/>
            <person name="Veyrier F.J."/>
            <person name="Picardeau M."/>
        </authorList>
    </citation>
    <scope>NUCLEOTIDE SEQUENCE [LARGE SCALE GENOMIC DNA]</scope>
    <source>
        <strain evidence="1 2">201702445</strain>
    </source>
</reference>
<gene>
    <name evidence="1" type="ORF">EHQ83_05275</name>
</gene>
<organism evidence="1 2">
    <name type="scientific">Leptospira yasudae</name>
    <dbReference type="NCBI Taxonomy" id="2202201"/>
    <lineage>
        <taxon>Bacteria</taxon>
        <taxon>Pseudomonadati</taxon>
        <taxon>Spirochaetota</taxon>
        <taxon>Spirochaetia</taxon>
        <taxon>Leptospirales</taxon>
        <taxon>Leptospiraceae</taxon>
        <taxon>Leptospira</taxon>
    </lineage>
</organism>